<evidence type="ECO:0000256" key="3">
    <source>
        <dbReference type="ARBA" id="ARBA00022643"/>
    </source>
</evidence>
<organism evidence="6 7">
    <name type="scientific">Flavobacterium cheniae</name>
    <dbReference type="NCBI Taxonomy" id="295428"/>
    <lineage>
        <taxon>Bacteria</taxon>
        <taxon>Pseudomonadati</taxon>
        <taxon>Bacteroidota</taxon>
        <taxon>Flavobacteriia</taxon>
        <taxon>Flavobacteriales</taxon>
        <taxon>Flavobacteriaceae</taxon>
        <taxon>Flavobacterium</taxon>
    </lineage>
</organism>
<dbReference type="InterPro" id="IPR002563">
    <property type="entry name" value="Flavin_Rdtase-like_dom"/>
</dbReference>
<dbReference type="OrthoDB" id="9794638at2"/>
<dbReference type="Pfam" id="PF01613">
    <property type="entry name" value="Flavin_Reduct"/>
    <property type="match status" value="1"/>
</dbReference>
<dbReference type="GO" id="GO:0016646">
    <property type="term" value="F:oxidoreductase activity, acting on the CH-NH group of donors, NAD or NADP as acceptor"/>
    <property type="evidence" value="ECO:0007669"/>
    <property type="project" value="UniProtKB-ARBA"/>
</dbReference>
<dbReference type="Gene3D" id="2.30.110.10">
    <property type="entry name" value="Electron Transport, Fmn-binding Protein, Chain A"/>
    <property type="match status" value="1"/>
</dbReference>
<dbReference type="PANTHER" id="PTHR33798:SF5">
    <property type="entry name" value="FLAVIN REDUCTASE LIKE DOMAIN-CONTAINING PROTEIN"/>
    <property type="match status" value="1"/>
</dbReference>
<evidence type="ECO:0000259" key="5">
    <source>
        <dbReference type="SMART" id="SM00903"/>
    </source>
</evidence>
<protein>
    <submittedName>
        <fullName evidence="6">Flavin reductase (DIM6/NTAB) family NADH-FMN oxidoreductase RutF</fullName>
    </submittedName>
</protein>
<dbReference type="EMBL" id="VLKM01000001">
    <property type="protein sequence ID" value="TWH98131.1"/>
    <property type="molecule type" value="Genomic_DNA"/>
</dbReference>
<comment type="cofactor">
    <cofactor evidence="1">
        <name>FMN</name>
        <dbReference type="ChEBI" id="CHEBI:58210"/>
    </cofactor>
</comment>
<dbReference type="PANTHER" id="PTHR33798">
    <property type="entry name" value="FLAVOPROTEIN OXYGENASE"/>
    <property type="match status" value="1"/>
</dbReference>
<reference evidence="6 7" key="1">
    <citation type="journal article" date="2015" name="Stand. Genomic Sci.">
        <title>Genomic Encyclopedia of Bacterial and Archaeal Type Strains, Phase III: the genomes of soil and plant-associated and newly described type strains.</title>
        <authorList>
            <person name="Whitman W.B."/>
            <person name="Woyke T."/>
            <person name="Klenk H.P."/>
            <person name="Zhou Y."/>
            <person name="Lilburn T.G."/>
            <person name="Beck B.J."/>
            <person name="De Vos P."/>
            <person name="Vandamme P."/>
            <person name="Eisen J.A."/>
            <person name="Garrity G."/>
            <person name="Hugenholtz P."/>
            <person name="Kyrpides N.C."/>
        </authorList>
    </citation>
    <scope>NUCLEOTIDE SEQUENCE [LARGE SCALE GENOMIC DNA]</scope>
    <source>
        <strain evidence="6 7">CGMCC 1.6844</strain>
    </source>
</reference>
<accession>A0A562KRT1</accession>
<dbReference type="GO" id="GO:0010181">
    <property type="term" value="F:FMN binding"/>
    <property type="evidence" value="ECO:0007669"/>
    <property type="project" value="InterPro"/>
</dbReference>
<keyword evidence="3" id="KW-0288">FMN</keyword>
<dbReference type="Proteomes" id="UP000315312">
    <property type="component" value="Unassembled WGS sequence"/>
</dbReference>
<keyword evidence="7" id="KW-1185">Reference proteome</keyword>
<dbReference type="SUPFAM" id="SSF50475">
    <property type="entry name" value="FMN-binding split barrel"/>
    <property type="match status" value="1"/>
</dbReference>
<keyword evidence="2" id="KW-0285">Flavoprotein</keyword>
<evidence type="ECO:0000313" key="7">
    <source>
        <dbReference type="Proteomes" id="UP000315312"/>
    </source>
</evidence>
<dbReference type="SMART" id="SM00903">
    <property type="entry name" value="Flavin_Reduct"/>
    <property type="match status" value="1"/>
</dbReference>
<name>A0A562KRT1_9FLAO</name>
<gene>
    <name evidence="6" type="ORF">IP97_00076</name>
</gene>
<comment type="caution">
    <text evidence="6">The sequence shown here is derived from an EMBL/GenBank/DDBJ whole genome shotgun (WGS) entry which is preliminary data.</text>
</comment>
<dbReference type="AlphaFoldDB" id="A0A562KRT1"/>
<feature type="domain" description="Flavin reductase like" evidence="5">
    <location>
        <begin position="19"/>
        <end position="176"/>
    </location>
</feature>
<sequence length="201" mass="22731">MQFDITNTESSALYKLLTGTVIPRPIGWISTIDANGINNLAPFSFFNVVSEDPPHVMFSTVRTGNKNKDTLNNILDNKQFVVNLVTEDIVEQMNTTSQSVASDIDEFELANVTPMNSVYIQPKRVKESLVHFECEMVHHYFIEKHQNGGACIIIGKIITMHIDDSILMENHRINLDKYKPVARLAGSNYSKLGEIFSIKRQ</sequence>
<proteinExistence type="inferred from homology"/>
<comment type="similarity">
    <text evidence="4">Belongs to the flavoredoxin family.</text>
</comment>
<evidence type="ECO:0000256" key="2">
    <source>
        <dbReference type="ARBA" id="ARBA00022630"/>
    </source>
</evidence>
<evidence type="ECO:0000313" key="6">
    <source>
        <dbReference type="EMBL" id="TWH98131.1"/>
    </source>
</evidence>
<dbReference type="RefSeq" id="WP_133606954.1">
    <property type="nucleotide sequence ID" value="NZ_SNZC01000001.1"/>
</dbReference>
<evidence type="ECO:0000256" key="4">
    <source>
        <dbReference type="ARBA" id="ARBA00038054"/>
    </source>
</evidence>
<dbReference type="InterPro" id="IPR012349">
    <property type="entry name" value="Split_barrel_FMN-bd"/>
</dbReference>
<evidence type="ECO:0000256" key="1">
    <source>
        <dbReference type="ARBA" id="ARBA00001917"/>
    </source>
</evidence>